<dbReference type="GO" id="GO:0005524">
    <property type="term" value="F:ATP binding"/>
    <property type="evidence" value="ECO:0007669"/>
    <property type="project" value="UniProtKB-KW"/>
</dbReference>
<feature type="transmembrane region" description="Helical" evidence="7">
    <location>
        <begin position="260"/>
        <end position="277"/>
    </location>
</feature>
<feature type="domain" description="ABC transporter" evidence="8">
    <location>
        <begin position="345"/>
        <end position="558"/>
    </location>
</feature>
<keyword evidence="3" id="KW-0547">Nucleotide-binding</keyword>
<dbReference type="GO" id="GO:0034040">
    <property type="term" value="F:ATPase-coupled lipid transmembrane transporter activity"/>
    <property type="evidence" value="ECO:0007669"/>
    <property type="project" value="TreeGrafter"/>
</dbReference>
<dbReference type="InterPro" id="IPR017871">
    <property type="entry name" value="ABC_transporter-like_CS"/>
</dbReference>
<dbReference type="Pfam" id="PF00664">
    <property type="entry name" value="ABC_membrane"/>
    <property type="match status" value="1"/>
</dbReference>
<feature type="transmembrane region" description="Helical" evidence="7">
    <location>
        <begin position="69"/>
        <end position="86"/>
    </location>
</feature>
<evidence type="ECO:0000256" key="4">
    <source>
        <dbReference type="ARBA" id="ARBA00022840"/>
    </source>
</evidence>
<evidence type="ECO:0000256" key="7">
    <source>
        <dbReference type="SAM" id="Phobius"/>
    </source>
</evidence>
<evidence type="ECO:0000259" key="8">
    <source>
        <dbReference type="PROSITE" id="PS50893"/>
    </source>
</evidence>
<evidence type="ECO:0000313" key="10">
    <source>
        <dbReference type="EMBL" id="OCK43991.1"/>
    </source>
</evidence>
<evidence type="ECO:0000256" key="5">
    <source>
        <dbReference type="ARBA" id="ARBA00022989"/>
    </source>
</evidence>
<evidence type="ECO:0000313" key="11">
    <source>
        <dbReference type="Proteomes" id="UP000093186"/>
    </source>
</evidence>
<evidence type="ECO:0008006" key="12">
    <source>
        <dbReference type="Google" id="ProtNLM"/>
    </source>
</evidence>
<dbReference type="RefSeq" id="WP_068702905.1">
    <property type="nucleotide sequence ID" value="NZ_MAKX01000001.1"/>
</dbReference>
<dbReference type="InterPro" id="IPR003593">
    <property type="entry name" value="AAA+_ATPase"/>
</dbReference>
<evidence type="ECO:0000256" key="6">
    <source>
        <dbReference type="ARBA" id="ARBA00023136"/>
    </source>
</evidence>
<dbReference type="EMBL" id="MAKX01000001">
    <property type="protein sequence ID" value="OCK43991.1"/>
    <property type="molecule type" value="Genomic_DNA"/>
</dbReference>
<dbReference type="Gene3D" id="1.20.1560.10">
    <property type="entry name" value="ABC transporter type 1, transmembrane domain"/>
    <property type="match status" value="1"/>
</dbReference>
<gene>
    <name evidence="10" type="ORF">BA195_04660</name>
</gene>
<dbReference type="PROSITE" id="PS00211">
    <property type="entry name" value="ABC_TRANSPORTER_1"/>
    <property type="match status" value="1"/>
</dbReference>
<feature type="transmembrane region" description="Helical" evidence="7">
    <location>
        <begin position="20"/>
        <end position="49"/>
    </location>
</feature>
<keyword evidence="2 7" id="KW-0812">Transmembrane</keyword>
<protein>
    <recommendedName>
        <fullName evidence="12">ABC transporter ATP-binding protein</fullName>
    </recommendedName>
</protein>
<dbReference type="InterPro" id="IPR039421">
    <property type="entry name" value="Type_1_exporter"/>
</dbReference>
<dbReference type="Pfam" id="PF00005">
    <property type="entry name" value="ABC_tran"/>
    <property type="match status" value="1"/>
</dbReference>
<dbReference type="CDD" id="cd03228">
    <property type="entry name" value="ABCC_MRP_Like"/>
    <property type="match status" value="1"/>
</dbReference>
<dbReference type="InterPro" id="IPR036640">
    <property type="entry name" value="ABC1_TM_sf"/>
</dbReference>
<dbReference type="GO" id="GO:0016887">
    <property type="term" value="F:ATP hydrolysis activity"/>
    <property type="evidence" value="ECO:0007669"/>
    <property type="project" value="InterPro"/>
</dbReference>
<sequence>MINQLKIILSIIPEKFRKKLPFFVSLSFLNLLLDLISIAYLIPVFLLLIDYKMVLEKASEFIQISESNIPLIVVLFIVSFIVKNLIQIRINTYQSHFIFNIATKLSSKFLNNFLTKNYLDFQKKNTAKSIQNIKIVGLDFSNHILLSINTFLTEGIVVFIILGIGIYFYLKLTLIVLGIFSLAFIFLIFQRKKKIIAINDSLKSSYHEVTSQLINIIQGFLELKSLNKELHFYKKFNKSVHHFNNQYAKLEIYKKSNNKYLEILMVVGLTFVVLFLIQAQNSTISNVFVISFIAGSALKLLPSINKIIVSYTNFQSFKYTIDILSEVVNLNKNTTIINTPLKKNFILKDVSFQYSSKKRIIDNVNLTILKGEVIGISGDSGTGKTTFVNIIMNLQKPQKGAVFIDDFKICNEHNLFGIINYLPQNSFIFEGSIIDNITLGEGEKNIDFKKIHKLSEILELDSIIKSEEKLYLDINSLKISGGQKQRIALLRSLYHNFDILILDEATNQLDEKLEERILNYLVELKKEGKTIIMISHNPKMKKISDKYYVLKDRKLVMIK</sequence>
<comment type="caution">
    <text evidence="10">The sequence shown here is derived from an EMBL/GenBank/DDBJ whole genome shotgun (WGS) entry which is preliminary data.</text>
</comment>
<dbReference type="SMART" id="SM00382">
    <property type="entry name" value="AAA"/>
    <property type="match status" value="1"/>
</dbReference>
<name>A0A1B9Y2R9_9FLAO</name>
<feature type="transmembrane region" description="Helical" evidence="7">
    <location>
        <begin position="144"/>
        <end position="166"/>
    </location>
</feature>
<dbReference type="OrthoDB" id="1522160at2"/>
<dbReference type="PANTHER" id="PTHR24221">
    <property type="entry name" value="ATP-BINDING CASSETTE SUB-FAMILY B"/>
    <property type="match status" value="1"/>
</dbReference>
<proteinExistence type="predicted"/>
<evidence type="ECO:0000256" key="1">
    <source>
        <dbReference type="ARBA" id="ARBA00004651"/>
    </source>
</evidence>
<dbReference type="InterPro" id="IPR003439">
    <property type="entry name" value="ABC_transporter-like_ATP-bd"/>
</dbReference>
<dbReference type="PROSITE" id="PS50929">
    <property type="entry name" value="ABC_TM1F"/>
    <property type="match status" value="1"/>
</dbReference>
<dbReference type="STRING" id="447689.BA195_04660"/>
<dbReference type="SUPFAM" id="SSF90123">
    <property type="entry name" value="ABC transporter transmembrane region"/>
    <property type="match status" value="1"/>
</dbReference>
<dbReference type="AlphaFoldDB" id="A0A1B9Y2R9"/>
<dbReference type="GO" id="GO:0140359">
    <property type="term" value="F:ABC-type transporter activity"/>
    <property type="evidence" value="ECO:0007669"/>
    <property type="project" value="InterPro"/>
</dbReference>
<dbReference type="InterPro" id="IPR027417">
    <property type="entry name" value="P-loop_NTPase"/>
</dbReference>
<dbReference type="PANTHER" id="PTHR24221:SF654">
    <property type="entry name" value="ATP-BINDING CASSETTE SUB-FAMILY B MEMBER 6"/>
    <property type="match status" value="1"/>
</dbReference>
<keyword evidence="11" id="KW-1185">Reference proteome</keyword>
<keyword evidence="5 7" id="KW-1133">Transmembrane helix</keyword>
<accession>A0A1B9Y2R9</accession>
<evidence type="ECO:0000256" key="2">
    <source>
        <dbReference type="ARBA" id="ARBA00022692"/>
    </source>
</evidence>
<feature type="transmembrane region" description="Helical" evidence="7">
    <location>
        <begin position="172"/>
        <end position="189"/>
    </location>
</feature>
<feature type="domain" description="ABC transmembrane type-1" evidence="9">
    <location>
        <begin position="26"/>
        <end position="316"/>
    </location>
</feature>
<evidence type="ECO:0000256" key="3">
    <source>
        <dbReference type="ARBA" id="ARBA00022741"/>
    </source>
</evidence>
<feature type="transmembrane region" description="Helical" evidence="7">
    <location>
        <begin position="283"/>
        <end position="301"/>
    </location>
</feature>
<organism evidence="10 11">
    <name type="scientific">Tenacibaculum soleae</name>
    <dbReference type="NCBI Taxonomy" id="447689"/>
    <lineage>
        <taxon>Bacteria</taxon>
        <taxon>Pseudomonadati</taxon>
        <taxon>Bacteroidota</taxon>
        <taxon>Flavobacteriia</taxon>
        <taxon>Flavobacteriales</taxon>
        <taxon>Flavobacteriaceae</taxon>
        <taxon>Tenacibaculum</taxon>
    </lineage>
</organism>
<comment type="subcellular location">
    <subcellularLocation>
        <location evidence="1">Cell membrane</location>
        <topology evidence="1">Multi-pass membrane protein</topology>
    </subcellularLocation>
</comment>
<dbReference type="SUPFAM" id="SSF52540">
    <property type="entry name" value="P-loop containing nucleoside triphosphate hydrolases"/>
    <property type="match status" value="1"/>
</dbReference>
<keyword evidence="6 7" id="KW-0472">Membrane</keyword>
<keyword evidence="4" id="KW-0067">ATP-binding</keyword>
<reference evidence="10 11" key="1">
    <citation type="submission" date="2016-06" db="EMBL/GenBank/DDBJ databases">
        <title>Draft Genome Sequence of Tenacibaculum soleae UCD-KL19.</title>
        <authorList>
            <person name="Eisen J.A."/>
            <person name="Coil D.A."/>
            <person name="Lujan K.M."/>
        </authorList>
    </citation>
    <scope>NUCLEOTIDE SEQUENCE [LARGE SCALE GENOMIC DNA]</scope>
    <source>
        <strain evidence="10 11">UCD-KL19</strain>
    </source>
</reference>
<evidence type="ECO:0000259" key="9">
    <source>
        <dbReference type="PROSITE" id="PS50929"/>
    </source>
</evidence>
<dbReference type="GO" id="GO:0005886">
    <property type="term" value="C:plasma membrane"/>
    <property type="evidence" value="ECO:0007669"/>
    <property type="project" value="UniProtKB-SubCell"/>
</dbReference>
<dbReference type="PROSITE" id="PS50893">
    <property type="entry name" value="ABC_TRANSPORTER_2"/>
    <property type="match status" value="1"/>
</dbReference>
<dbReference type="Proteomes" id="UP000093186">
    <property type="component" value="Unassembled WGS sequence"/>
</dbReference>
<dbReference type="InterPro" id="IPR011527">
    <property type="entry name" value="ABC1_TM_dom"/>
</dbReference>
<dbReference type="Gene3D" id="3.40.50.300">
    <property type="entry name" value="P-loop containing nucleotide triphosphate hydrolases"/>
    <property type="match status" value="1"/>
</dbReference>